<dbReference type="Gramene" id="Al_scaffold_0009_29">
    <property type="protein sequence ID" value="Al_scaffold_0009_29"/>
    <property type="gene ID" value="Al_scaffold_0009_29"/>
</dbReference>
<dbReference type="EMBL" id="GL348721">
    <property type="protein sequence ID" value="EFH39399.1"/>
    <property type="molecule type" value="Genomic_DNA"/>
</dbReference>
<organism evidence="2">
    <name type="scientific">Arabidopsis lyrata subsp. lyrata</name>
    <name type="common">Lyre-leaved rock-cress</name>
    <dbReference type="NCBI Taxonomy" id="81972"/>
    <lineage>
        <taxon>Eukaryota</taxon>
        <taxon>Viridiplantae</taxon>
        <taxon>Streptophyta</taxon>
        <taxon>Embryophyta</taxon>
        <taxon>Tracheophyta</taxon>
        <taxon>Spermatophyta</taxon>
        <taxon>Magnoliopsida</taxon>
        <taxon>eudicotyledons</taxon>
        <taxon>Gunneridae</taxon>
        <taxon>Pentapetalae</taxon>
        <taxon>rosids</taxon>
        <taxon>malvids</taxon>
        <taxon>Brassicales</taxon>
        <taxon>Brassicaceae</taxon>
        <taxon>Camelineae</taxon>
        <taxon>Arabidopsis</taxon>
    </lineage>
</organism>
<dbReference type="HOGENOM" id="CLU_2641498_0_0_1"/>
<gene>
    <name evidence="1" type="ORF">ARALYDRAFT_682991</name>
</gene>
<evidence type="ECO:0000313" key="2">
    <source>
        <dbReference type="Proteomes" id="UP000008694"/>
    </source>
</evidence>
<reference evidence="2" key="1">
    <citation type="journal article" date="2011" name="Nat. Genet.">
        <title>The Arabidopsis lyrata genome sequence and the basis of rapid genome size change.</title>
        <authorList>
            <person name="Hu T.T."/>
            <person name="Pattyn P."/>
            <person name="Bakker E.G."/>
            <person name="Cao J."/>
            <person name="Cheng J.-F."/>
            <person name="Clark R.M."/>
            <person name="Fahlgren N."/>
            <person name="Fawcett J.A."/>
            <person name="Grimwood J."/>
            <person name="Gundlach H."/>
            <person name="Haberer G."/>
            <person name="Hollister J.D."/>
            <person name="Ossowski S."/>
            <person name="Ottilar R.P."/>
            <person name="Salamov A.A."/>
            <person name="Schneeberger K."/>
            <person name="Spannagl M."/>
            <person name="Wang X."/>
            <person name="Yang L."/>
            <person name="Nasrallah M.E."/>
            <person name="Bergelson J."/>
            <person name="Carrington J.C."/>
            <person name="Gaut B.S."/>
            <person name="Schmutz J."/>
            <person name="Mayer K.F.X."/>
            <person name="Van de Peer Y."/>
            <person name="Grigoriev I.V."/>
            <person name="Nordborg M."/>
            <person name="Weigel D."/>
            <person name="Guo Y.-L."/>
        </authorList>
    </citation>
    <scope>NUCLEOTIDE SEQUENCE [LARGE SCALE GENOMIC DNA]</scope>
    <source>
        <strain evidence="2">cv. MN47</strain>
    </source>
</reference>
<name>D7MV84_ARALL</name>
<dbReference type="Proteomes" id="UP000008694">
    <property type="component" value="Unassembled WGS sequence"/>
</dbReference>
<proteinExistence type="predicted"/>
<accession>D7MV84</accession>
<keyword evidence="2" id="KW-1185">Reference proteome</keyword>
<evidence type="ECO:0000313" key="1">
    <source>
        <dbReference type="EMBL" id="EFH39399.1"/>
    </source>
</evidence>
<sequence>MELVKKVMMRMVEKMLMKKIGMKSEVVSMMLEVLVMSLMARKLLMRMRFVIQREPLRILILRTVKEGMLGMRVAVER</sequence>
<protein>
    <submittedName>
        <fullName evidence="1">Predicted protein</fullName>
    </submittedName>
</protein>
<dbReference type="AlphaFoldDB" id="D7MV84"/>